<accession>A0A1Y1LQ73</accession>
<evidence type="ECO:0000256" key="3">
    <source>
        <dbReference type="SAM" id="MobiDB-lite"/>
    </source>
</evidence>
<evidence type="ECO:0000313" key="7">
    <source>
        <dbReference type="Proteomes" id="UP000327044"/>
    </source>
</evidence>
<dbReference type="GO" id="GO:0000137">
    <property type="term" value="C:Golgi cis cisterna"/>
    <property type="evidence" value="ECO:0007669"/>
    <property type="project" value="TreeGrafter"/>
</dbReference>
<reference evidence="6" key="3">
    <citation type="submission" date="2019-08" db="EMBL/GenBank/DDBJ databases">
        <authorList>
            <consortium name="Photinus pyralis genome working group"/>
            <person name="Fallon T.R."/>
            <person name="Sander Lower S.E."/>
            <person name="Weng J.-K."/>
        </authorList>
    </citation>
    <scope>NUCLEOTIDE SEQUENCE</scope>
    <source>
        <strain evidence="6">1611_PpyrPB1</strain>
        <tissue evidence="6">Whole body</tissue>
    </source>
</reference>
<dbReference type="Proteomes" id="UP000327044">
    <property type="component" value="Unassembled WGS sequence"/>
</dbReference>
<feature type="coiled-coil region" evidence="2">
    <location>
        <begin position="459"/>
        <end position="545"/>
    </location>
</feature>
<dbReference type="InParanoid" id="A0A1Y1LQ73"/>
<name>A0A1Y1LQ73_PHOPY</name>
<keyword evidence="1 2" id="KW-0175">Coiled coil</keyword>
<feature type="coiled-coil region" evidence="2">
    <location>
        <begin position="786"/>
        <end position="820"/>
    </location>
</feature>
<reference evidence="5" key="1">
    <citation type="journal article" date="2016" name="Sci. Rep.">
        <title>Molecular characterization of firefly nuptial gifts: a multi-omics approach sheds light on postcopulatory sexual selection.</title>
        <authorList>
            <person name="Al-Wathiqui N."/>
            <person name="Fallon T.R."/>
            <person name="South A."/>
            <person name="Weng J.K."/>
            <person name="Lewis S.M."/>
        </authorList>
    </citation>
    <scope>NUCLEOTIDE SEQUENCE</scope>
</reference>
<evidence type="ECO:0000313" key="5">
    <source>
        <dbReference type="EMBL" id="JAV75793.1"/>
    </source>
</evidence>
<dbReference type="InterPro" id="IPR024858">
    <property type="entry name" value="GOLGA"/>
</dbReference>
<dbReference type="EMBL" id="VVIM01000006">
    <property type="protein sequence ID" value="KAB0797817.1"/>
    <property type="molecule type" value="Genomic_DNA"/>
</dbReference>
<evidence type="ECO:0000256" key="1">
    <source>
        <dbReference type="ARBA" id="ARBA00023054"/>
    </source>
</evidence>
<dbReference type="InterPro" id="IPR043976">
    <property type="entry name" value="GOLGA_cons_dom"/>
</dbReference>
<feature type="domain" description="Golgin subfamily A conserved" evidence="4">
    <location>
        <begin position="450"/>
        <end position="671"/>
    </location>
</feature>
<evidence type="ECO:0000313" key="6">
    <source>
        <dbReference type="EMBL" id="KAB0797817.1"/>
    </source>
</evidence>
<feature type="coiled-coil region" evidence="2">
    <location>
        <begin position="849"/>
        <end position="876"/>
    </location>
</feature>
<evidence type="ECO:0000259" key="4">
    <source>
        <dbReference type="Pfam" id="PF15070"/>
    </source>
</evidence>
<feature type="domain" description="Golgin subfamily A conserved" evidence="4">
    <location>
        <begin position="769"/>
        <end position="878"/>
    </location>
</feature>
<feature type="coiled-coil region" evidence="2">
    <location>
        <begin position="702"/>
        <end position="736"/>
    </location>
</feature>
<evidence type="ECO:0000256" key="2">
    <source>
        <dbReference type="SAM" id="Coils"/>
    </source>
</evidence>
<sequence>MADATKSQKLAAAKKKLKEYQQKSKKPETGEENLHTNDALSNSTHSSINGGFDIVPLETVSTNIGDTNQRSPFQNYFNPERQNVVTEQKDFFDSLSFQTNTNHPPISNVQDSHINAIFNEKHSDPGSLEYPELTESKPYGVYTEKPVDHPFVSFEDARKLSDYMTDATNGVEEIVPAEKSLVNSNIESLRQLSSEINELIKVEPDTHDDSDLERRNVELARLLDQECLVSHTARNQLRESQSQVEQLQCECQQIKTDYEHRLNREVGPLQEQLQCHAQTVGILIAEKTELSSALSQAQFLAKQKVSECEELQGRLKTSRSRVADLERDLQMLKAEKQKYESGNVYEEEIQKWKRDYEDLTGRYEEVSQDFLETKEKLNLKNKENLDLQREVQDAKHHLSLAKVKIEQITTGGNLLAESQVEALTQQKIMLEKQVLEFSQALKATTEERDQASVQYQHYVQQLNGQITSLAQKLENLTTENESLNKRESNFVHHISELEKHLQKLQEDQLNAANSCSATSDVRKELEAVTETLQSLQIDRDKLEECYNDVVSERDELLRDSEYKKECIEKLESQMENLQSDQPDNAKLLHAIESDKIAASRAVEQNTQLKQQLEEMQQAFVRMSNDKLDLTERLTSEEYHNKELHEKLTHTEHQLHTLSEAIAIKDGELTHMRDTLALQNKQILQHDQLNDRLRHYEAQDGSSNALQNELQQAQHLIEHLSKENQTLREEASKITDSIQDQLRSERLQLLSQSNPDILNIEVGSQTVSDVDDSKSVDLSTLDKEAAMKHLEDKFTRTMADIANLTEEKQRLEHIVMQLQDETETIGEYIALYQHQRGILQQRTQEKDDQLKRLAYDRETVKRKLDALNELVKRLMLEKGALSPEFLEHHKMAMEKQELCTEHAKIHEDMHKIPEHNVNCENNNLQQNTGMAEEIIALLADIKTSNLIQPKESLENFHPCAWCSGQLITV</sequence>
<dbReference type="AlphaFoldDB" id="A0A1Y1LQ73"/>
<feature type="compositionally biased region" description="Basic and acidic residues" evidence="3">
    <location>
        <begin position="18"/>
        <end position="35"/>
    </location>
</feature>
<dbReference type="EMBL" id="GEZM01049874">
    <property type="protein sequence ID" value="JAV75793.1"/>
    <property type="molecule type" value="Transcribed_RNA"/>
</dbReference>
<dbReference type="GO" id="GO:0005801">
    <property type="term" value="C:cis-Golgi network"/>
    <property type="evidence" value="ECO:0007669"/>
    <property type="project" value="TreeGrafter"/>
</dbReference>
<feature type="coiled-coil region" evidence="2">
    <location>
        <begin position="598"/>
        <end position="632"/>
    </location>
</feature>
<dbReference type="Pfam" id="PF15070">
    <property type="entry name" value="GOLGA2L5"/>
    <property type="match status" value="2"/>
</dbReference>
<dbReference type="PANTHER" id="PTHR10881">
    <property type="entry name" value="GOLGIN SUBFAMILY A MEMBER-RELATED"/>
    <property type="match status" value="1"/>
</dbReference>
<gene>
    <name evidence="6" type="ORF">PPYR_08810</name>
</gene>
<dbReference type="OrthoDB" id="5978643at2759"/>
<feature type="coiled-coil region" evidence="2">
    <location>
        <begin position="308"/>
        <end position="433"/>
    </location>
</feature>
<protein>
    <recommendedName>
        <fullName evidence="4">Golgin subfamily A conserved domain-containing protein</fullName>
    </recommendedName>
</protein>
<dbReference type="PANTHER" id="PTHR10881:SF46">
    <property type="entry name" value="GOLGIN SUBFAMILY A MEMBER 2"/>
    <property type="match status" value="1"/>
</dbReference>
<dbReference type="GO" id="GO:0032580">
    <property type="term" value="C:Golgi cisterna membrane"/>
    <property type="evidence" value="ECO:0007669"/>
    <property type="project" value="TreeGrafter"/>
</dbReference>
<organism evidence="5">
    <name type="scientific">Photinus pyralis</name>
    <name type="common">Common eastern firefly</name>
    <name type="synonym">Lampyris pyralis</name>
    <dbReference type="NCBI Taxonomy" id="7054"/>
    <lineage>
        <taxon>Eukaryota</taxon>
        <taxon>Metazoa</taxon>
        <taxon>Ecdysozoa</taxon>
        <taxon>Arthropoda</taxon>
        <taxon>Hexapoda</taxon>
        <taxon>Insecta</taxon>
        <taxon>Pterygota</taxon>
        <taxon>Neoptera</taxon>
        <taxon>Endopterygota</taxon>
        <taxon>Coleoptera</taxon>
        <taxon>Polyphaga</taxon>
        <taxon>Elateriformia</taxon>
        <taxon>Elateroidea</taxon>
        <taxon>Lampyridae</taxon>
        <taxon>Lampyrinae</taxon>
        <taxon>Photinus</taxon>
    </lineage>
</organism>
<feature type="compositionally biased region" description="Polar residues" evidence="3">
    <location>
        <begin position="36"/>
        <end position="47"/>
    </location>
</feature>
<feature type="coiled-coil region" evidence="2">
    <location>
        <begin position="230"/>
        <end position="257"/>
    </location>
</feature>
<feature type="region of interest" description="Disordered" evidence="3">
    <location>
        <begin position="1"/>
        <end position="47"/>
    </location>
</feature>
<keyword evidence="7" id="KW-1185">Reference proteome</keyword>
<reference evidence="6 7" key="2">
    <citation type="journal article" date="2018" name="Elife">
        <title>Firefly genomes illuminate parallel origins of bioluminescence in beetles.</title>
        <authorList>
            <person name="Fallon T.R."/>
            <person name="Lower S.E."/>
            <person name="Chang C.H."/>
            <person name="Bessho-Uehara M."/>
            <person name="Martin G.J."/>
            <person name="Bewick A.J."/>
            <person name="Behringer M."/>
            <person name="Debat H.J."/>
            <person name="Wong I."/>
            <person name="Day J.C."/>
            <person name="Suvorov A."/>
            <person name="Silva C.J."/>
            <person name="Stanger-Hall K.F."/>
            <person name="Hall D.W."/>
            <person name="Schmitz R.J."/>
            <person name="Nelson D.R."/>
            <person name="Lewis S.M."/>
            <person name="Shigenobu S."/>
            <person name="Bybee S.M."/>
            <person name="Larracuente A.M."/>
            <person name="Oba Y."/>
            <person name="Weng J.K."/>
        </authorList>
    </citation>
    <scope>NUCLEOTIDE SEQUENCE [LARGE SCALE GENOMIC DNA]</scope>
    <source>
        <strain evidence="6">1611_PpyrPB1</strain>
        <tissue evidence="6">Whole body</tissue>
    </source>
</reference>
<proteinExistence type="predicted"/>
<dbReference type="GO" id="GO:0007030">
    <property type="term" value="P:Golgi organization"/>
    <property type="evidence" value="ECO:0007669"/>
    <property type="project" value="TreeGrafter"/>
</dbReference>